<evidence type="ECO:0000256" key="1">
    <source>
        <dbReference type="ARBA" id="ARBA00004651"/>
    </source>
</evidence>
<dbReference type="RefSeq" id="WP_123960533.1">
    <property type="nucleotide sequence ID" value="NZ_CP033898.1"/>
</dbReference>
<dbReference type="OrthoDB" id="9791248at2"/>
<dbReference type="PANTHER" id="PTHR36122:SF2">
    <property type="entry name" value="NICOTINAMIDE RIBOSIDE TRANSPORTER PNUC"/>
    <property type="match status" value="1"/>
</dbReference>
<protein>
    <submittedName>
        <fullName evidence="9">Nicotinamide mononucleotide transporter</fullName>
    </submittedName>
</protein>
<dbReference type="InterPro" id="IPR006419">
    <property type="entry name" value="NMN_transpt_PnuC"/>
</dbReference>
<evidence type="ECO:0000256" key="6">
    <source>
        <dbReference type="ARBA" id="ARBA00022989"/>
    </source>
</evidence>
<evidence type="ECO:0000256" key="8">
    <source>
        <dbReference type="SAM" id="Phobius"/>
    </source>
</evidence>
<dbReference type="NCBIfam" id="TIGR01528">
    <property type="entry name" value="NMN_trans_PnuC"/>
    <property type="match status" value="1"/>
</dbReference>
<evidence type="ECO:0000256" key="3">
    <source>
        <dbReference type="ARBA" id="ARBA00022448"/>
    </source>
</evidence>
<keyword evidence="7 8" id="KW-0472">Membrane</keyword>
<evidence type="ECO:0000256" key="2">
    <source>
        <dbReference type="ARBA" id="ARBA00006669"/>
    </source>
</evidence>
<dbReference type="GO" id="GO:0034257">
    <property type="term" value="F:nicotinamide riboside transmembrane transporter activity"/>
    <property type="evidence" value="ECO:0007669"/>
    <property type="project" value="InterPro"/>
</dbReference>
<feature type="transmembrane region" description="Helical" evidence="8">
    <location>
        <begin position="42"/>
        <end position="64"/>
    </location>
</feature>
<feature type="transmembrane region" description="Helical" evidence="8">
    <location>
        <begin position="207"/>
        <end position="224"/>
    </location>
</feature>
<dbReference type="GO" id="GO:0005886">
    <property type="term" value="C:plasma membrane"/>
    <property type="evidence" value="ECO:0007669"/>
    <property type="project" value="UniProtKB-SubCell"/>
</dbReference>
<dbReference type="Pfam" id="PF04973">
    <property type="entry name" value="NMN_transporter"/>
    <property type="match status" value="1"/>
</dbReference>
<evidence type="ECO:0000256" key="4">
    <source>
        <dbReference type="ARBA" id="ARBA00022475"/>
    </source>
</evidence>
<dbReference type="EMBL" id="CP033898">
    <property type="protein sequence ID" value="AZA09635.1"/>
    <property type="molecule type" value="Genomic_DNA"/>
</dbReference>
<evidence type="ECO:0000313" key="10">
    <source>
        <dbReference type="Proteomes" id="UP000271426"/>
    </source>
</evidence>
<evidence type="ECO:0000313" key="9">
    <source>
        <dbReference type="EMBL" id="AZA09635.1"/>
    </source>
</evidence>
<dbReference type="KEGG" id="cpso:CPPEL_07635"/>
<reference evidence="9 10" key="1">
    <citation type="submission" date="2018-11" db="EMBL/GenBank/DDBJ databases">
        <authorList>
            <person name="Kleinhagauer T."/>
            <person name="Glaeser S.P."/>
            <person name="Spergser J."/>
            <person name="Ruckert C."/>
            <person name="Kaempfer P."/>
            <person name="Busse H.-J."/>
        </authorList>
    </citation>
    <scope>NUCLEOTIDE SEQUENCE [LARGE SCALE GENOMIC DNA]</scope>
    <source>
        <strain evidence="9 10">812CH</strain>
    </source>
</reference>
<keyword evidence="10" id="KW-1185">Reference proteome</keyword>
<feature type="transmembrane region" description="Helical" evidence="8">
    <location>
        <begin position="131"/>
        <end position="151"/>
    </location>
</feature>
<keyword evidence="6 8" id="KW-1133">Transmembrane helix</keyword>
<name>A0A3G6IV30_9CORY</name>
<keyword evidence="5 8" id="KW-0812">Transmembrane</keyword>
<evidence type="ECO:0000256" key="5">
    <source>
        <dbReference type="ARBA" id="ARBA00022692"/>
    </source>
</evidence>
<evidence type="ECO:0000256" key="7">
    <source>
        <dbReference type="ARBA" id="ARBA00023136"/>
    </source>
</evidence>
<keyword evidence="4" id="KW-1003">Cell membrane</keyword>
<gene>
    <name evidence="9" type="ORF">CPPEL_07635</name>
</gene>
<keyword evidence="3" id="KW-0813">Transport</keyword>
<dbReference type="AlphaFoldDB" id="A0A3G6IV30"/>
<feature type="transmembrane region" description="Helical" evidence="8">
    <location>
        <begin position="12"/>
        <end position="35"/>
    </location>
</feature>
<comment type="similarity">
    <text evidence="2">Belongs to the nicotinamide ribonucleoside (NR) uptake permease (TC 4.B.1) family.</text>
</comment>
<dbReference type="PANTHER" id="PTHR36122">
    <property type="entry name" value="NICOTINAMIDE RIBOSIDE TRANSPORTER PNUC"/>
    <property type="match status" value="1"/>
</dbReference>
<proteinExistence type="inferred from homology"/>
<organism evidence="9 10">
    <name type="scientific">Corynebacterium pseudopelargi</name>
    <dbReference type="NCBI Taxonomy" id="2080757"/>
    <lineage>
        <taxon>Bacteria</taxon>
        <taxon>Bacillati</taxon>
        <taxon>Actinomycetota</taxon>
        <taxon>Actinomycetes</taxon>
        <taxon>Mycobacteriales</taxon>
        <taxon>Corynebacteriaceae</taxon>
        <taxon>Corynebacterium</taxon>
    </lineage>
</organism>
<dbReference type="Proteomes" id="UP000271426">
    <property type="component" value="Chromosome"/>
</dbReference>
<accession>A0A3G6IV30</accession>
<sequence length="237" mass="26200">MGVLNSLLESTLIIGGVPILWREIIGNLFGLASAYGGMKRVVWAWPVGIIGNLLLFTVFLGGVFHTPQNLDLYGQAGRQVMFLCVSLYGWWQWSAAKRKGLRECQDVDPSRSIVSEPAAVQPHWASKQQRLGMVVFAIIATVVFAGVFQALGSWGPWADAWIFVGSMLATFGMAKGWTEFWLIWIAVDIVGVPLLLSAGYYPSAALYVFYAAFVLWGFFTWLKVQRQQASSALSSPR</sequence>
<comment type="subcellular location">
    <subcellularLocation>
        <location evidence="1">Cell membrane</location>
        <topology evidence="1">Multi-pass membrane protein</topology>
    </subcellularLocation>
</comment>
<feature type="transmembrane region" description="Helical" evidence="8">
    <location>
        <begin position="157"/>
        <end position="174"/>
    </location>
</feature>